<evidence type="ECO:0008006" key="3">
    <source>
        <dbReference type="Google" id="ProtNLM"/>
    </source>
</evidence>
<dbReference type="Proteomes" id="UP000054988">
    <property type="component" value="Unassembled WGS sequence"/>
</dbReference>
<organism evidence="1 2">
    <name type="scientific">Moniliophthora roreri</name>
    <name type="common">Frosty pod rot fungus</name>
    <name type="synonym">Monilia roreri</name>
    <dbReference type="NCBI Taxonomy" id="221103"/>
    <lineage>
        <taxon>Eukaryota</taxon>
        <taxon>Fungi</taxon>
        <taxon>Dikarya</taxon>
        <taxon>Basidiomycota</taxon>
        <taxon>Agaricomycotina</taxon>
        <taxon>Agaricomycetes</taxon>
        <taxon>Agaricomycetidae</taxon>
        <taxon>Agaricales</taxon>
        <taxon>Marasmiineae</taxon>
        <taxon>Marasmiaceae</taxon>
        <taxon>Moniliophthora</taxon>
    </lineage>
</organism>
<dbReference type="EMBL" id="LATX01002477">
    <property type="protein sequence ID" value="KTB28452.1"/>
    <property type="molecule type" value="Genomic_DNA"/>
</dbReference>
<dbReference type="eggNOG" id="ENOG502RBIR">
    <property type="taxonomic scope" value="Eukaryota"/>
</dbReference>
<sequence length="332" mass="38001">MAFKAERLDVALSVSDDKSSRWVSIGSVTLELPNLVWSKLSANSVVFHIHFSSQHGKTNCDPILLKGHTMEPFKDLLSAVITQPLPDPLAVPLNKLLSIAELALRYRYLSLQTWTMDGVRQLSIPNPHSPPTLRHSPESVYIRILKLALRHQQHDISQAIQYKWVSRLHWRELSPVTAICKGHKYGLRYLLSHACYVHMVDMEPLISIGLRVDIHSQLTRAQILHVFCGYHSLRAYWEQLQRSPPRYAHSKECLSPKKCQGSFDWSWKSLASSKSSLAPVDVLRRLLELQSQLGADPMLKLYMPPVCRENALEAIARRRESISHNLHHHFDI</sequence>
<comment type="caution">
    <text evidence="1">The sequence shown here is derived from an EMBL/GenBank/DDBJ whole genome shotgun (WGS) entry which is preliminary data.</text>
</comment>
<proteinExistence type="predicted"/>
<dbReference type="AlphaFoldDB" id="A0A0W0EWL4"/>
<evidence type="ECO:0000313" key="2">
    <source>
        <dbReference type="Proteomes" id="UP000054988"/>
    </source>
</evidence>
<evidence type="ECO:0000313" key="1">
    <source>
        <dbReference type="EMBL" id="KTB28452.1"/>
    </source>
</evidence>
<name>A0A0W0EWL4_MONRR</name>
<protein>
    <recommendedName>
        <fullName evidence="3">BTB domain-containing protein</fullName>
    </recommendedName>
</protein>
<gene>
    <name evidence="1" type="ORF">WG66_18982</name>
</gene>
<accession>A0A0W0EWL4</accession>
<reference evidence="1 2" key="1">
    <citation type="submission" date="2015-12" db="EMBL/GenBank/DDBJ databases">
        <title>Draft genome sequence of Moniliophthora roreri, the causal agent of frosty pod rot of cacao.</title>
        <authorList>
            <person name="Aime M.C."/>
            <person name="Diaz-Valderrama J.R."/>
            <person name="Kijpornyongpan T."/>
            <person name="Phillips-Mora W."/>
        </authorList>
    </citation>
    <scope>NUCLEOTIDE SEQUENCE [LARGE SCALE GENOMIC DNA]</scope>
    <source>
        <strain evidence="1 2">MCA 2952</strain>
    </source>
</reference>